<gene>
    <name evidence="2" type="ORF">NIES3787_30000</name>
</gene>
<dbReference type="SUPFAM" id="SSF52833">
    <property type="entry name" value="Thioredoxin-like"/>
    <property type="match status" value="1"/>
</dbReference>
<dbReference type="PROSITE" id="PS50404">
    <property type="entry name" value="GST_NTER"/>
    <property type="match status" value="1"/>
</dbReference>
<dbReference type="Proteomes" id="UP000438874">
    <property type="component" value="Unassembled WGS sequence"/>
</dbReference>
<sequence>MKLYIATPSPFARKVRVTLLEKQMPHEIIIDNPWQPGSRVKDLNPLAKIPTLVLDDGRVIHDSKVIFEYLELERPGHLPENNDDKITHRLIEVVADGVCDAVVMTFLEGQRPEGSRSHYWLSRQAEKIRAGVHELERKLLPSGSFTALDIGLAEIATGCALGYLDLRYPSYDWRGDAPNLLKLFDKLTKRASFQQTVPTAQKVPVNQ</sequence>
<name>A0A6H9GBT0_MICAE</name>
<dbReference type="GO" id="GO:0016740">
    <property type="term" value="F:transferase activity"/>
    <property type="evidence" value="ECO:0007669"/>
    <property type="project" value="UniProtKB-KW"/>
</dbReference>
<evidence type="ECO:0000313" key="3">
    <source>
        <dbReference type="Proteomes" id="UP000438874"/>
    </source>
</evidence>
<dbReference type="Gene3D" id="1.20.1050.10">
    <property type="match status" value="1"/>
</dbReference>
<dbReference type="EMBL" id="BJCH01000039">
    <property type="protein sequence ID" value="GCL47294.1"/>
    <property type="molecule type" value="Genomic_DNA"/>
</dbReference>
<evidence type="ECO:0000259" key="1">
    <source>
        <dbReference type="PROSITE" id="PS50404"/>
    </source>
</evidence>
<dbReference type="AlphaFoldDB" id="A0A6H9GBT0"/>
<keyword evidence="2" id="KW-0808">Transferase</keyword>
<reference evidence="2 3" key="1">
    <citation type="submission" date="2019-02" db="EMBL/GenBank/DDBJ databases">
        <title>Draft genome sequence of Arthrospira platensis NIES-3787.</title>
        <authorList>
            <person name="Yamaguchi H."/>
            <person name="Suzuki S."/>
            <person name="Kawachi M."/>
        </authorList>
    </citation>
    <scope>NUCLEOTIDE SEQUENCE [LARGE SCALE GENOMIC DNA]</scope>
    <source>
        <strain evidence="2 3">NIES-3787</strain>
    </source>
</reference>
<dbReference type="InterPro" id="IPR004045">
    <property type="entry name" value="Glutathione_S-Trfase_N"/>
</dbReference>
<accession>A0A6H9GBT0</accession>
<dbReference type="InterPro" id="IPR036282">
    <property type="entry name" value="Glutathione-S-Trfase_C_sf"/>
</dbReference>
<feature type="domain" description="GST N-terminal" evidence="1">
    <location>
        <begin position="1"/>
        <end position="78"/>
    </location>
</feature>
<protein>
    <submittedName>
        <fullName evidence="2">Glutathione S-transferase, N-terminal</fullName>
    </submittedName>
</protein>
<dbReference type="SUPFAM" id="SSF47616">
    <property type="entry name" value="GST C-terminal domain-like"/>
    <property type="match status" value="1"/>
</dbReference>
<dbReference type="Pfam" id="PF13410">
    <property type="entry name" value="GST_C_2"/>
    <property type="match status" value="1"/>
</dbReference>
<dbReference type="GO" id="GO:0005737">
    <property type="term" value="C:cytoplasm"/>
    <property type="evidence" value="ECO:0007669"/>
    <property type="project" value="TreeGrafter"/>
</dbReference>
<dbReference type="InterPro" id="IPR036249">
    <property type="entry name" value="Thioredoxin-like_sf"/>
</dbReference>
<organism evidence="2 3">
    <name type="scientific">Microcystis aeruginosa NIES-3787</name>
    <dbReference type="NCBI Taxonomy" id="2517782"/>
    <lineage>
        <taxon>Bacteria</taxon>
        <taxon>Bacillati</taxon>
        <taxon>Cyanobacteriota</taxon>
        <taxon>Cyanophyceae</taxon>
        <taxon>Oscillatoriophycideae</taxon>
        <taxon>Chroococcales</taxon>
        <taxon>Microcystaceae</taxon>
        <taxon>Microcystis</taxon>
    </lineage>
</organism>
<dbReference type="Pfam" id="PF13409">
    <property type="entry name" value="GST_N_2"/>
    <property type="match status" value="1"/>
</dbReference>
<dbReference type="InterPro" id="IPR050983">
    <property type="entry name" value="GST_Omega/HSP26"/>
</dbReference>
<dbReference type="Gene3D" id="3.40.30.10">
    <property type="entry name" value="Glutaredoxin"/>
    <property type="match status" value="1"/>
</dbReference>
<dbReference type="PANTHER" id="PTHR43968:SF6">
    <property type="entry name" value="GLUTATHIONE S-TRANSFERASE OMEGA"/>
    <property type="match status" value="1"/>
</dbReference>
<dbReference type="PANTHER" id="PTHR43968">
    <property type="match status" value="1"/>
</dbReference>
<evidence type="ECO:0000313" key="2">
    <source>
        <dbReference type="EMBL" id="GCL47294.1"/>
    </source>
</evidence>
<proteinExistence type="predicted"/>
<dbReference type="CDD" id="cd03205">
    <property type="entry name" value="GST_C_6"/>
    <property type="match status" value="1"/>
</dbReference>
<comment type="caution">
    <text evidence="2">The sequence shown here is derived from an EMBL/GenBank/DDBJ whole genome shotgun (WGS) entry which is preliminary data.</text>
</comment>